<name>A0ABV6NT67_9ACTN</name>
<accession>A0ABV6NT67</accession>
<dbReference type="Pfam" id="PF09012">
    <property type="entry name" value="FeoC"/>
    <property type="match status" value="1"/>
</dbReference>
<dbReference type="RefSeq" id="WP_377336385.1">
    <property type="nucleotide sequence ID" value="NZ_JBHLUE010000004.1"/>
</dbReference>
<dbReference type="InterPro" id="IPR036388">
    <property type="entry name" value="WH-like_DNA-bd_sf"/>
</dbReference>
<evidence type="ECO:0000259" key="1">
    <source>
        <dbReference type="Pfam" id="PF09012"/>
    </source>
</evidence>
<proteinExistence type="predicted"/>
<evidence type="ECO:0000313" key="2">
    <source>
        <dbReference type="EMBL" id="MFC0563629.1"/>
    </source>
</evidence>
<keyword evidence="3" id="KW-1185">Reference proteome</keyword>
<comment type="caution">
    <text evidence="2">The sequence shown here is derived from an EMBL/GenBank/DDBJ whole genome shotgun (WGS) entry which is preliminary data.</text>
</comment>
<dbReference type="InterPro" id="IPR036390">
    <property type="entry name" value="WH_DNA-bd_sf"/>
</dbReference>
<sequence length="100" mass="10126">MSASPLRRVLAEIRAAERGGVSLDDVARRVGVGRDEIDSMVDYWVRKGRLTVEEIGRGCPSGGCGGCSSGKGGSPGCGTPTAGGPVLLGITIARRPGTDG</sequence>
<evidence type="ECO:0000313" key="3">
    <source>
        <dbReference type="Proteomes" id="UP001589894"/>
    </source>
</evidence>
<dbReference type="InterPro" id="IPR015102">
    <property type="entry name" value="Tscrpt_reg_HTH_FeoC"/>
</dbReference>
<dbReference type="Gene3D" id="1.10.10.10">
    <property type="entry name" value="Winged helix-like DNA-binding domain superfamily/Winged helix DNA-binding domain"/>
    <property type="match status" value="1"/>
</dbReference>
<gene>
    <name evidence="2" type="ORF">ACFFHU_05545</name>
</gene>
<dbReference type="EMBL" id="JBHLUE010000004">
    <property type="protein sequence ID" value="MFC0563629.1"/>
    <property type="molecule type" value="Genomic_DNA"/>
</dbReference>
<feature type="domain" description="Transcriptional regulator HTH-type FeoC" evidence="1">
    <location>
        <begin position="9"/>
        <end position="69"/>
    </location>
</feature>
<organism evidence="2 3">
    <name type="scientific">Plantactinospora siamensis</name>
    <dbReference type="NCBI Taxonomy" id="555372"/>
    <lineage>
        <taxon>Bacteria</taxon>
        <taxon>Bacillati</taxon>
        <taxon>Actinomycetota</taxon>
        <taxon>Actinomycetes</taxon>
        <taxon>Micromonosporales</taxon>
        <taxon>Micromonosporaceae</taxon>
        <taxon>Plantactinospora</taxon>
    </lineage>
</organism>
<protein>
    <submittedName>
        <fullName evidence="2">FeoC-like transcriptional regulator</fullName>
    </submittedName>
</protein>
<dbReference type="SUPFAM" id="SSF46785">
    <property type="entry name" value="Winged helix' DNA-binding domain"/>
    <property type="match status" value="1"/>
</dbReference>
<reference evidence="2 3" key="1">
    <citation type="submission" date="2024-09" db="EMBL/GenBank/DDBJ databases">
        <authorList>
            <person name="Sun Q."/>
            <person name="Mori K."/>
        </authorList>
    </citation>
    <scope>NUCLEOTIDE SEQUENCE [LARGE SCALE GENOMIC DNA]</scope>
    <source>
        <strain evidence="2 3">TBRC 2205</strain>
    </source>
</reference>
<dbReference type="Proteomes" id="UP001589894">
    <property type="component" value="Unassembled WGS sequence"/>
</dbReference>